<keyword evidence="2" id="KW-0472">Membrane</keyword>
<keyword evidence="3" id="KW-0732">Signal</keyword>
<evidence type="ECO:0008006" key="6">
    <source>
        <dbReference type="Google" id="ProtNLM"/>
    </source>
</evidence>
<comment type="caution">
    <text evidence="4">The sequence shown here is derived from an EMBL/GenBank/DDBJ whole genome shotgun (WGS) entry which is preliminary data.</text>
</comment>
<keyword evidence="2" id="KW-0812">Transmembrane</keyword>
<evidence type="ECO:0000256" key="3">
    <source>
        <dbReference type="SAM" id="SignalP"/>
    </source>
</evidence>
<evidence type="ECO:0000256" key="1">
    <source>
        <dbReference type="SAM" id="MobiDB-lite"/>
    </source>
</evidence>
<feature type="chain" id="PRO_5035769537" description="ERAD-associated E3 ubiquitin-protein ligase component HRD3A" evidence="3">
    <location>
        <begin position="34"/>
        <end position="703"/>
    </location>
</feature>
<dbReference type="GO" id="GO:0036503">
    <property type="term" value="P:ERAD pathway"/>
    <property type="evidence" value="ECO:0007669"/>
    <property type="project" value="InterPro"/>
</dbReference>
<feature type="signal peptide" evidence="3">
    <location>
        <begin position="1"/>
        <end position="33"/>
    </location>
</feature>
<dbReference type="Proteomes" id="UP000825935">
    <property type="component" value="Chromosome 14"/>
</dbReference>
<reference evidence="4" key="1">
    <citation type="submission" date="2021-08" db="EMBL/GenBank/DDBJ databases">
        <title>WGS assembly of Ceratopteris richardii.</title>
        <authorList>
            <person name="Marchant D.B."/>
            <person name="Chen G."/>
            <person name="Jenkins J."/>
            <person name="Shu S."/>
            <person name="Leebens-Mack J."/>
            <person name="Grimwood J."/>
            <person name="Schmutz J."/>
            <person name="Soltis P."/>
            <person name="Soltis D."/>
            <person name="Chen Z.-H."/>
        </authorList>
    </citation>
    <scope>NUCLEOTIDE SEQUENCE</scope>
    <source>
        <strain evidence="4">Whitten #5841</strain>
        <tissue evidence="4">Leaf</tissue>
    </source>
</reference>
<feature type="transmembrane region" description="Helical" evidence="2">
    <location>
        <begin position="668"/>
        <end position="685"/>
    </location>
</feature>
<dbReference type="SUPFAM" id="SSF81901">
    <property type="entry name" value="HCP-like"/>
    <property type="match status" value="4"/>
</dbReference>
<feature type="region of interest" description="Disordered" evidence="1">
    <location>
        <begin position="55"/>
        <end position="102"/>
    </location>
</feature>
<dbReference type="OMA" id="LLGHWMD"/>
<dbReference type="OrthoDB" id="27934at2759"/>
<dbReference type="PANTHER" id="PTHR45084:SF1">
    <property type="entry name" value="ERAD-ASSOCIATED E3 UBIQUITIN-PROTEIN LIGASE COMPONENT HRD3A-RELATED"/>
    <property type="match status" value="1"/>
</dbReference>
<accession>A0A8T2TDW3</accession>
<evidence type="ECO:0000313" key="5">
    <source>
        <dbReference type="Proteomes" id="UP000825935"/>
    </source>
</evidence>
<evidence type="ECO:0000313" key="4">
    <source>
        <dbReference type="EMBL" id="KAH7416365.1"/>
    </source>
</evidence>
<dbReference type="InterPro" id="IPR006597">
    <property type="entry name" value="Sel1-like"/>
</dbReference>
<dbReference type="AlphaFoldDB" id="A0A8T2TDW3"/>
<keyword evidence="2" id="KW-1133">Transmembrane helix</keyword>
<dbReference type="InterPro" id="IPR044623">
    <property type="entry name" value="HRD3"/>
</dbReference>
<gene>
    <name evidence="4" type="ORF">KP509_14G087900</name>
</gene>
<dbReference type="Gene3D" id="1.25.40.10">
    <property type="entry name" value="Tetratricopeptide repeat domain"/>
    <property type="match status" value="2"/>
</dbReference>
<organism evidence="4 5">
    <name type="scientific">Ceratopteris richardii</name>
    <name type="common">Triangle waterfern</name>
    <dbReference type="NCBI Taxonomy" id="49495"/>
    <lineage>
        <taxon>Eukaryota</taxon>
        <taxon>Viridiplantae</taxon>
        <taxon>Streptophyta</taxon>
        <taxon>Embryophyta</taxon>
        <taxon>Tracheophyta</taxon>
        <taxon>Polypodiopsida</taxon>
        <taxon>Polypodiidae</taxon>
        <taxon>Polypodiales</taxon>
        <taxon>Pteridineae</taxon>
        <taxon>Pteridaceae</taxon>
        <taxon>Parkerioideae</taxon>
        <taxon>Ceratopteris</taxon>
    </lineage>
</organism>
<sequence>MHRRLARRSQRKWFICVQFAFLLIAIVPPLVSARRHQRKFVLVYNDQEAKRLIHEARDTESLSSSSPPRSDESSIGKNDSQDDDEFADTEDSPLEDLDPGSWKTVTEGYVEDEDRSKEGVQNPFETVGEAAYTAGVRKMLDATSLGDPDNLVESIALLRKAALEGHAHAQSTIAFLYKNGIGVEHSDAKAFLYHSFAADGGNYQSKFALAYNYFRQQMNDKAVQLYAELAGIAVTSFSAASDSPLVEHVALNDGLEENKDDLRRSRGEDDDDFQILEYQARKGNAKAMSQVGYFYYSGLRGVRRDDAKALEWFLKAIEKGELDAMEFVGEIYAKGHGVERNYTKALEWFKAALRNERFSAYNGIGYLYVKGFGVEKRNYTMARDFFKRAADNNDPDGHYNLGVLYLKGKGVEKNLEAASKCFVVAANARHPKAYYQLAKLFQKGLGVKKDLAIATHLYKTVAEGGPWGSLMRWALSSYLKGEIGKALLLYSRAAELGYEIAQSNAAWILEKYQEDEYCLGESGFCKTGERYRRAHTFWWHASEQGNDDAALLIGDAYYYGRGTERDLERAASAYNHARLQQNAQAYFNLGYMHEHGEGLPLDFHLAKRYYDEAVRADPSAALPVYLALTGLWLRQHHQGSFLVKILDDAPQIFPRVGDWVRKVVLDEGNITLATLFSCLLTVLYLRRRRMAAQAAPLPPQPAA</sequence>
<proteinExistence type="predicted"/>
<dbReference type="PANTHER" id="PTHR45084">
    <property type="entry name" value="ERAD-ASSOCIATED E3 UBIQUITIN-PROTEIN LIGASE COMPONENT HRD3A-RELATED"/>
    <property type="match status" value="1"/>
</dbReference>
<feature type="compositionally biased region" description="Acidic residues" evidence="1">
    <location>
        <begin position="81"/>
        <end position="98"/>
    </location>
</feature>
<evidence type="ECO:0000256" key="2">
    <source>
        <dbReference type="SAM" id="Phobius"/>
    </source>
</evidence>
<dbReference type="Pfam" id="PF08238">
    <property type="entry name" value="Sel1"/>
    <property type="match status" value="10"/>
</dbReference>
<keyword evidence="5" id="KW-1185">Reference proteome</keyword>
<dbReference type="InterPro" id="IPR011990">
    <property type="entry name" value="TPR-like_helical_dom_sf"/>
</dbReference>
<protein>
    <recommendedName>
        <fullName evidence="6">ERAD-associated E3 ubiquitin-protein ligase component HRD3A</fullName>
    </recommendedName>
</protein>
<name>A0A8T2TDW3_CERRI</name>
<dbReference type="SMART" id="SM00671">
    <property type="entry name" value="SEL1"/>
    <property type="match status" value="10"/>
</dbReference>
<dbReference type="EMBL" id="CM035419">
    <property type="protein sequence ID" value="KAH7416365.1"/>
    <property type="molecule type" value="Genomic_DNA"/>
</dbReference>